<evidence type="ECO:0000313" key="2">
    <source>
        <dbReference type="EMBL" id="CAA9360596.1"/>
    </source>
</evidence>
<feature type="compositionally biased region" description="Gly residues" evidence="1">
    <location>
        <begin position="302"/>
        <end position="314"/>
    </location>
</feature>
<feature type="non-terminal residue" evidence="2">
    <location>
        <position position="347"/>
    </location>
</feature>
<evidence type="ECO:0000256" key="1">
    <source>
        <dbReference type="SAM" id="MobiDB-lite"/>
    </source>
</evidence>
<feature type="compositionally biased region" description="Basic residues" evidence="1">
    <location>
        <begin position="35"/>
        <end position="56"/>
    </location>
</feature>
<accession>A0A6J4MIQ9</accession>
<feature type="compositionally biased region" description="Basic and acidic residues" evidence="1">
    <location>
        <begin position="271"/>
        <end position="280"/>
    </location>
</feature>
<name>A0A6J4MIQ9_9BACT</name>
<gene>
    <name evidence="2" type="ORF">AVDCRST_MAG68-4725</name>
</gene>
<protein>
    <submittedName>
        <fullName evidence="2">Uncharacterized protein</fullName>
    </submittedName>
</protein>
<dbReference type="EMBL" id="CADCTW010000203">
    <property type="protein sequence ID" value="CAA9360596.1"/>
    <property type="molecule type" value="Genomic_DNA"/>
</dbReference>
<feature type="compositionally biased region" description="Low complexity" evidence="1">
    <location>
        <begin position="229"/>
        <end position="240"/>
    </location>
</feature>
<feature type="compositionally biased region" description="Basic residues" evidence="1">
    <location>
        <begin position="136"/>
        <end position="151"/>
    </location>
</feature>
<reference evidence="2" key="1">
    <citation type="submission" date="2020-02" db="EMBL/GenBank/DDBJ databases">
        <authorList>
            <person name="Meier V. D."/>
        </authorList>
    </citation>
    <scope>NUCLEOTIDE SEQUENCE</scope>
    <source>
        <strain evidence="2">AVDCRST_MAG68</strain>
    </source>
</reference>
<proteinExistence type="predicted"/>
<feature type="region of interest" description="Disordered" evidence="1">
    <location>
        <begin position="266"/>
        <end position="347"/>
    </location>
</feature>
<sequence>DRAASAGLRHHPLPQRRALHRGDDRVGAGADVPVRRARSGGRRVARRKLGDRRRLRGALPRPRPRDPPGREPRRLPRAQPGRGGGARRVPDVPGRRRRDLARHADGAGGRGAPGSARRRVLPMAPPAQPQRPVGARPRRCPAPRAGPRRGAARVDRGHRVGAPVRRAVDARSVRADGRVGRVAHPERRRRPDDAGAGAGGPPRGCHRRRGVLPLARRVARVGEPDLSPGAQAALAGARAGQAGGDPGVAAPHGAVRAVAGARLPAGGAARLPERAPRDGARLPAPRGGAGEPPRRLPHPRGTAGGAHPGAGAQGDAGADAGADGHHEPTAPPPAADAAHPGRRVPAM</sequence>
<dbReference type="AlphaFoldDB" id="A0A6J4MIQ9"/>
<feature type="non-terminal residue" evidence="2">
    <location>
        <position position="1"/>
    </location>
</feature>
<organism evidence="2">
    <name type="scientific">uncultured Gemmatimonadota bacterium</name>
    <dbReference type="NCBI Taxonomy" id="203437"/>
    <lineage>
        <taxon>Bacteria</taxon>
        <taxon>Pseudomonadati</taxon>
        <taxon>Gemmatimonadota</taxon>
        <taxon>environmental samples</taxon>
    </lineage>
</organism>
<feature type="compositionally biased region" description="Basic and acidic residues" evidence="1">
    <location>
        <begin position="166"/>
        <end position="193"/>
    </location>
</feature>
<feature type="compositionally biased region" description="Basic residues" evidence="1">
    <location>
        <begin position="8"/>
        <end position="19"/>
    </location>
</feature>
<feature type="compositionally biased region" description="Basic and acidic residues" evidence="1">
    <location>
        <begin position="63"/>
        <end position="74"/>
    </location>
</feature>
<feature type="region of interest" description="Disordered" evidence="1">
    <location>
        <begin position="1"/>
        <end position="210"/>
    </location>
</feature>
<feature type="region of interest" description="Disordered" evidence="1">
    <location>
        <begin position="222"/>
        <end position="251"/>
    </location>
</feature>